<gene>
    <name evidence="3" type="ORF">KCMC57_29190</name>
</gene>
<reference evidence="3" key="1">
    <citation type="submission" date="2024-07" db="EMBL/GenBank/DDBJ databases">
        <title>Complete genome sequences of cellulolytic bacteria, Kitasatospora sp. CMC57 and Streptomyces sp. CMC78, isolated from Japanese agricultural soil.</title>
        <authorList>
            <person name="Hashimoto T."/>
            <person name="Ito M."/>
            <person name="Iwamoto M."/>
            <person name="Fukahori D."/>
            <person name="Shoda T."/>
            <person name="Sakoda M."/>
            <person name="Morohoshi T."/>
            <person name="Mitsuboshi M."/>
            <person name="Nishizawa T."/>
        </authorList>
    </citation>
    <scope>NUCLEOTIDE SEQUENCE</scope>
    <source>
        <strain evidence="3">CMC57</strain>
    </source>
</reference>
<feature type="region of interest" description="Disordered" evidence="1">
    <location>
        <begin position="126"/>
        <end position="180"/>
    </location>
</feature>
<evidence type="ECO:0000256" key="1">
    <source>
        <dbReference type="SAM" id="MobiDB-lite"/>
    </source>
</evidence>
<feature type="compositionally biased region" description="Low complexity" evidence="1">
    <location>
        <begin position="47"/>
        <end position="57"/>
    </location>
</feature>
<name>A0AB33JTL0_9ACTN</name>
<dbReference type="Gene3D" id="2.60.120.260">
    <property type="entry name" value="Galactose-binding domain-like"/>
    <property type="match status" value="1"/>
</dbReference>
<keyword evidence="2" id="KW-1133">Transmembrane helix</keyword>
<feature type="transmembrane region" description="Helical" evidence="2">
    <location>
        <begin position="98"/>
        <end position="119"/>
    </location>
</feature>
<evidence type="ECO:0000256" key="2">
    <source>
        <dbReference type="SAM" id="Phobius"/>
    </source>
</evidence>
<keyword evidence="2" id="KW-0812">Transmembrane</keyword>
<dbReference type="EMBL" id="AP035881">
    <property type="protein sequence ID" value="BFP46551.1"/>
    <property type="molecule type" value="Genomic_DNA"/>
</dbReference>
<evidence type="ECO:0000313" key="3">
    <source>
        <dbReference type="EMBL" id="BFP46551.1"/>
    </source>
</evidence>
<evidence type="ECO:0008006" key="4">
    <source>
        <dbReference type="Google" id="ProtNLM"/>
    </source>
</evidence>
<feature type="compositionally biased region" description="Low complexity" evidence="1">
    <location>
        <begin position="129"/>
        <end position="156"/>
    </location>
</feature>
<dbReference type="AlphaFoldDB" id="A0AB33JTL0"/>
<feature type="compositionally biased region" description="Polar residues" evidence="1">
    <location>
        <begin position="165"/>
        <end position="175"/>
    </location>
</feature>
<sequence>MTTAGSNGAPEDAAQDDPFAYLYRPAEGEQAASQPRDSYSRPVEVGRAQYGQQAARPPRAPLPPMEPTAQLPQQHTRYAEHSRPQPGEQQPAGRSKGVVIGAVAVVAAIAIGAGVALSMGDPNKPADKAAGSTAAPVVSPSASPSPSASATPTASTDPIADASKLQGQNAPSGNSVKGAKSADGGYLTLTNGSSVSWTVSVPTAGTYKFWLHFNNTGQNLKGSVTVNGKPRDGGISLNNYSGTGVDPASAWYSTNIWPELQAGANTITVSVPAGGSDSILVDQVALTPMSVNSYPGS</sequence>
<protein>
    <recommendedName>
        <fullName evidence="4">CBM6 domain-containing protein</fullName>
    </recommendedName>
</protein>
<accession>A0AB33JTL0</accession>
<proteinExistence type="predicted"/>
<dbReference type="RefSeq" id="WP_407988954.1">
    <property type="nucleotide sequence ID" value="NZ_AP035881.2"/>
</dbReference>
<dbReference type="InterPro" id="IPR008979">
    <property type="entry name" value="Galactose-bd-like_sf"/>
</dbReference>
<organism evidence="3">
    <name type="scientific">Kitasatospora sp. CMC57</name>
    <dbReference type="NCBI Taxonomy" id="3231513"/>
    <lineage>
        <taxon>Bacteria</taxon>
        <taxon>Bacillati</taxon>
        <taxon>Actinomycetota</taxon>
        <taxon>Actinomycetes</taxon>
        <taxon>Kitasatosporales</taxon>
        <taxon>Streptomycetaceae</taxon>
        <taxon>Kitasatospora</taxon>
    </lineage>
</organism>
<keyword evidence="2" id="KW-0472">Membrane</keyword>
<feature type="region of interest" description="Disordered" evidence="1">
    <location>
        <begin position="1"/>
        <end position="95"/>
    </location>
</feature>
<dbReference type="SUPFAM" id="SSF49785">
    <property type="entry name" value="Galactose-binding domain-like"/>
    <property type="match status" value="1"/>
</dbReference>